<feature type="domain" description="GH18" evidence="6">
    <location>
        <begin position="258"/>
        <end position="618"/>
    </location>
</feature>
<organism evidence="7 8">
    <name type="scientific">Deinococcus roseus</name>
    <dbReference type="NCBI Taxonomy" id="392414"/>
    <lineage>
        <taxon>Bacteria</taxon>
        <taxon>Thermotogati</taxon>
        <taxon>Deinococcota</taxon>
        <taxon>Deinococci</taxon>
        <taxon>Deinococcales</taxon>
        <taxon>Deinococcaceae</taxon>
        <taxon>Deinococcus</taxon>
    </lineage>
</organism>
<accession>A0ABQ2CY82</accession>
<evidence type="ECO:0000313" key="8">
    <source>
        <dbReference type="Proteomes" id="UP000632222"/>
    </source>
</evidence>
<comment type="similarity">
    <text evidence="1">Belongs to the glycosyl hydrolase 18 family. Chitinase class II subfamily.</text>
</comment>
<comment type="caution">
    <text evidence="7">The sequence shown here is derived from an EMBL/GenBank/DDBJ whole genome shotgun (WGS) entry which is preliminary data.</text>
</comment>
<dbReference type="SMART" id="SM00637">
    <property type="entry name" value="CBD_II"/>
    <property type="match status" value="1"/>
</dbReference>
<dbReference type="PROSITE" id="PS01095">
    <property type="entry name" value="GH18_1"/>
    <property type="match status" value="1"/>
</dbReference>
<keyword evidence="8" id="KW-1185">Reference proteome</keyword>
<gene>
    <name evidence="7" type="ORF">GCM10008938_18640</name>
</gene>
<feature type="domain" description="CBM2" evidence="5">
    <location>
        <begin position="40"/>
        <end position="153"/>
    </location>
</feature>
<dbReference type="Pfam" id="PF17957">
    <property type="entry name" value="Big_7"/>
    <property type="match status" value="1"/>
</dbReference>
<dbReference type="Pfam" id="PF00704">
    <property type="entry name" value="Glyco_hydro_18"/>
    <property type="match status" value="1"/>
</dbReference>
<dbReference type="Gene3D" id="2.60.40.290">
    <property type="match status" value="1"/>
</dbReference>
<evidence type="ECO:0000259" key="6">
    <source>
        <dbReference type="PROSITE" id="PS51910"/>
    </source>
</evidence>
<evidence type="ECO:0000256" key="1">
    <source>
        <dbReference type="ARBA" id="ARBA00009121"/>
    </source>
</evidence>
<keyword evidence="2 4" id="KW-0378">Hydrolase</keyword>
<evidence type="ECO:0000313" key="7">
    <source>
        <dbReference type="EMBL" id="GGJ32670.1"/>
    </source>
</evidence>
<reference evidence="8" key="1">
    <citation type="journal article" date="2019" name="Int. J. Syst. Evol. Microbiol.">
        <title>The Global Catalogue of Microorganisms (GCM) 10K type strain sequencing project: providing services to taxonomists for standard genome sequencing and annotation.</title>
        <authorList>
            <consortium name="The Broad Institute Genomics Platform"/>
            <consortium name="The Broad Institute Genome Sequencing Center for Infectious Disease"/>
            <person name="Wu L."/>
            <person name="Ma J."/>
        </authorList>
    </citation>
    <scope>NUCLEOTIDE SEQUENCE [LARGE SCALE GENOMIC DNA]</scope>
    <source>
        <strain evidence="8">JCM 14370</strain>
    </source>
</reference>
<protein>
    <recommendedName>
        <fullName evidence="9">Chitinase</fullName>
    </recommendedName>
</protein>
<dbReference type="Gene3D" id="2.60.40.10">
    <property type="entry name" value="Immunoglobulins"/>
    <property type="match status" value="1"/>
</dbReference>
<evidence type="ECO:0000256" key="3">
    <source>
        <dbReference type="ARBA" id="ARBA00023295"/>
    </source>
</evidence>
<dbReference type="InterPro" id="IPR001579">
    <property type="entry name" value="Glyco_hydro_18_chit_AS"/>
</dbReference>
<name>A0ABQ2CY82_9DEIO</name>
<dbReference type="Proteomes" id="UP000632222">
    <property type="component" value="Unassembled WGS sequence"/>
</dbReference>
<proteinExistence type="inferred from homology"/>
<evidence type="ECO:0000256" key="2">
    <source>
        <dbReference type="ARBA" id="ARBA00022801"/>
    </source>
</evidence>
<sequence>MSQSIKTRWICATLTGMLLLASCGQKTPPVQQTPKLTLQTQSVSSPIKVSFELHQSWYGGFIGKVKLQNLTAQPVSGWQVEFKMDGGATAKNPVWGAAGNLQTQADGSYLLTPNTWGGASIPAGSTIEAFFMGDGVFSTVSGCLINRLSCTPAADTENPTVTVSSNTSHLTRAGSVKITASAQDNVGISKVAFFRNGVKVAEDSNAPYEHLDGFNTSAQNGTYQYSATAYDGSGNQGSSETTSVQVEIPTGGPVPTTRTFVGYFPAWVAVENFHPDRIPSFYTHLVLSFGAPDMTYVHGSENVRQAGLMFWSWYGGNDRISQTLKQNIQLLQARGQKVMLAVGGATAGLGQWSAFNVNSLKAFVEDYNLDGVDVDLELFDQCHGTIQTEFSCNNNYDLLTASVINQIKGAMPDRIVSIAAGSVGAYTPGGPYGNEPGWQEMKGFSHRIFQQAGHNIDLINIMAYDARSALQPTHTFDAYKHYRDIGWTSASISLGLEVPKEGWGGGTLGMNQSDVTRLQGIKPASLGEELVNLAPHYNVQDITQHMLDHSNPGDGMMLWHVIKTDPYAELTDAEKQNTDLVNFLKQTPTASTIATKVCQMLYATSNCTETYNAHVPHW</sequence>
<evidence type="ECO:0008006" key="9">
    <source>
        <dbReference type="Google" id="ProtNLM"/>
    </source>
</evidence>
<dbReference type="Pfam" id="PF00553">
    <property type="entry name" value="CBM_2"/>
    <property type="match status" value="1"/>
</dbReference>
<dbReference type="InterPro" id="IPR008965">
    <property type="entry name" value="CBM2/CBM3_carb-bd_dom_sf"/>
</dbReference>
<dbReference type="PROSITE" id="PS51173">
    <property type="entry name" value="CBM2"/>
    <property type="match status" value="1"/>
</dbReference>
<dbReference type="InterPro" id="IPR017853">
    <property type="entry name" value="GH"/>
</dbReference>
<dbReference type="InterPro" id="IPR001919">
    <property type="entry name" value="CBD2"/>
</dbReference>
<dbReference type="Gene3D" id="3.20.20.80">
    <property type="entry name" value="Glycosidases"/>
    <property type="match status" value="1"/>
</dbReference>
<evidence type="ECO:0000256" key="4">
    <source>
        <dbReference type="RuleBase" id="RU000489"/>
    </source>
</evidence>
<dbReference type="InterPro" id="IPR013783">
    <property type="entry name" value="Ig-like_fold"/>
</dbReference>
<dbReference type="InterPro" id="IPR012291">
    <property type="entry name" value="CBM2_carb-bd_dom_sf"/>
</dbReference>
<dbReference type="RefSeq" id="WP_189002412.1">
    <property type="nucleotide sequence ID" value="NZ_BMOD01000005.1"/>
</dbReference>
<dbReference type="SUPFAM" id="SSF49384">
    <property type="entry name" value="Carbohydrate-binding domain"/>
    <property type="match status" value="1"/>
</dbReference>
<dbReference type="PROSITE" id="PS51910">
    <property type="entry name" value="GH18_2"/>
    <property type="match status" value="1"/>
</dbReference>
<dbReference type="SUPFAM" id="SSF51445">
    <property type="entry name" value="(Trans)glycosidases"/>
    <property type="match status" value="1"/>
</dbReference>
<dbReference type="InterPro" id="IPR001223">
    <property type="entry name" value="Glyco_hydro18_cat"/>
</dbReference>
<keyword evidence="3 4" id="KW-0326">Glycosidase</keyword>
<evidence type="ECO:0000259" key="5">
    <source>
        <dbReference type="PROSITE" id="PS51173"/>
    </source>
</evidence>
<dbReference type="EMBL" id="BMOD01000005">
    <property type="protein sequence ID" value="GGJ32670.1"/>
    <property type="molecule type" value="Genomic_DNA"/>
</dbReference>
<dbReference type="PROSITE" id="PS51257">
    <property type="entry name" value="PROKAR_LIPOPROTEIN"/>
    <property type="match status" value="1"/>
</dbReference>